<name>A0A1V8RM11_9HYPH</name>
<evidence type="ECO:0000313" key="5">
    <source>
        <dbReference type="EMBL" id="OQM74245.1"/>
    </source>
</evidence>
<dbReference type="PROSITE" id="PS50949">
    <property type="entry name" value="HTH_GNTR"/>
    <property type="match status" value="1"/>
</dbReference>
<sequence>MTLRSADQIREQLEQAIIAAEFADGERLDQMMLSKRYSVSRTPVREALHALSTSGLVEAVPRRGVFVRYPSFIKLVEMFDVMAELEAMCGRLAARRITEDELAHLEDAAAACEWAMEKGDADDYYRENERFHHVLYHASGNSYLAEEASKLHKRLQPFRRLQLRVRGRLAQSMREHREVQDAVTKGDAARAAQALHGHIAIQGEHLNDLMANFAKHRARSASRAS</sequence>
<dbReference type="RefSeq" id="WP_080920862.1">
    <property type="nucleotide sequence ID" value="NZ_MDET01000034.1"/>
</dbReference>
<dbReference type="InterPro" id="IPR008920">
    <property type="entry name" value="TF_FadR/GntR_C"/>
</dbReference>
<dbReference type="SMART" id="SM00345">
    <property type="entry name" value="HTH_GNTR"/>
    <property type="match status" value="1"/>
</dbReference>
<feature type="domain" description="HTH gntR-type" evidence="4">
    <location>
        <begin position="3"/>
        <end position="70"/>
    </location>
</feature>
<dbReference type="SUPFAM" id="SSF48008">
    <property type="entry name" value="GntR ligand-binding domain-like"/>
    <property type="match status" value="1"/>
</dbReference>
<dbReference type="STRING" id="1873176.BFN67_05185"/>
<keyword evidence="1" id="KW-0805">Transcription regulation</keyword>
<dbReference type="Pfam" id="PF00392">
    <property type="entry name" value="GntR"/>
    <property type="match status" value="1"/>
</dbReference>
<dbReference type="InterPro" id="IPR036390">
    <property type="entry name" value="WH_DNA-bd_sf"/>
</dbReference>
<dbReference type="Pfam" id="PF07729">
    <property type="entry name" value="FCD"/>
    <property type="match status" value="1"/>
</dbReference>
<keyword evidence="2" id="KW-0238">DNA-binding</keyword>
<dbReference type="PANTHER" id="PTHR43537:SF49">
    <property type="entry name" value="TRANSCRIPTIONAL REGULATORY PROTEIN"/>
    <property type="match status" value="1"/>
</dbReference>
<keyword evidence="6" id="KW-1185">Reference proteome</keyword>
<dbReference type="Gene3D" id="1.20.120.530">
    <property type="entry name" value="GntR ligand-binding domain-like"/>
    <property type="match status" value="1"/>
</dbReference>
<organism evidence="5 6">
    <name type="scientific">Manganibacter manganicus</name>
    <dbReference type="NCBI Taxonomy" id="1873176"/>
    <lineage>
        <taxon>Bacteria</taxon>
        <taxon>Pseudomonadati</taxon>
        <taxon>Pseudomonadota</taxon>
        <taxon>Alphaproteobacteria</taxon>
        <taxon>Hyphomicrobiales</taxon>
        <taxon>Phyllobacteriaceae</taxon>
        <taxon>Manganibacter</taxon>
    </lineage>
</organism>
<evidence type="ECO:0000259" key="4">
    <source>
        <dbReference type="PROSITE" id="PS50949"/>
    </source>
</evidence>
<dbReference type="InterPro" id="IPR036388">
    <property type="entry name" value="WH-like_DNA-bd_sf"/>
</dbReference>
<proteinExistence type="predicted"/>
<dbReference type="SMART" id="SM00895">
    <property type="entry name" value="FCD"/>
    <property type="match status" value="1"/>
</dbReference>
<accession>A0A1V8RM11</accession>
<dbReference type="Gene3D" id="1.10.10.10">
    <property type="entry name" value="Winged helix-like DNA-binding domain superfamily/Winged helix DNA-binding domain"/>
    <property type="match status" value="1"/>
</dbReference>
<dbReference type="GO" id="GO:0003677">
    <property type="term" value="F:DNA binding"/>
    <property type="evidence" value="ECO:0007669"/>
    <property type="project" value="UniProtKB-KW"/>
</dbReference>
<dbReference type="InterPro" id="IPR011711">
    <property type="entry name" value="GntR_C"/>
</dbReference>
<dbReference type="InterPro" id="IPR000524">
    <property type="entry name" value="Tscrpt_reg_HTH_GntR"/>
</dbReference>
<dbReference type="SUPFAM" id="SSF46785">
    <property type="entry name" value="Winged helix' DNA-binding domain"/>
    <property type="match status" value="1"/>
</dbReference>
<reference evidence="5 6" key="1">
    <citation type="journal article" date="2016" name="Int. J. Syst. Evol. Microbiol.">
        <title>Pseudaminobacter manganicus sp. nov., isolated from sludge of a manganese mine.</title>
        <authorList>
            <person name="Li J."/>
            <person name="Huang J."/>
            <person name="Liao S."/>
            <person name="Wang G."/>
        </authorList>
    </citation>
    <scope>NUCLEOTIDE SEQUENCE [LARGE SCALE GENOMIC DNA]</scope>
    <source>
        <strain evidence="5 6">JH-7</strain>
    </source>
</reference>
<evidence type="ECO:0000256" key="2">
    <source>
        <dbReference type="ARBA" id="ARBA00023125"/>
    </source>
</evidence>
<dbReference type="CDD" id="cd07377">
    <property type="entry name" value="WHTH_GntR"/>
    <property type="match status" value="1"/>
</dbReference>
<dbReference type="Proteomes" id="UP000191905">
    <property type="component" value="Unassembled WGS sequence"/>
</dbReference>
<evidence type="ECO:0000256" key="3">
    <source>
        <dbReference type="ARBA" id="ARBA00023163"/>
    </source>
</evidence>
<protein>
    <submittedName>
        <fullName evidence="5">AsnC family transcriptional regulator</fullName>
    </submittedName>
</protein>
<comment type="caution">
    <text evidence="5">The sequence shown here is derived from an EMBL/GenBank/DDBJ whole genome shotgun (WGS) entry which is preliminary data.</text>
</comment>
<dbReference type="OrthoDB" id="9789310at2"/>
<dbReference type="GO" id="GO:0003700">
    <property type="term" value="F:DNA-binding transcription factor activity"/>
    <property type="evidence" value="ECO:0007669"/>
    <property type="project" value="InterPro"/>
</dbReference>
<dbReference type="AlphaFoldDB" id="A0A1V8RM11"/>
<gene>
    <name evidence="5" type="ORF">BFN67_05185</name>
</gene>
<dbReference type="PANTHER" id="PTHR43537">
    <property type="entry name" value="TRANSCRIPTIONAL REGULATOR, GNTR FAMILY"/>
    <property type="match status" value="1"/>
</dbReference>
<keyword evidence="3" id="KW-0804">Transcription</keyword>
<evidence type="ECO:0000256" key="1">
    <source>
        <dbReference type="ARBA" id="ARBA00023015"/>
    </source>
</evidence>
<evidence type="ECO:0000313" key="6">
    <source>
        <dbReference type="Proteomes" id="UP000191905"/>
    </source>
</evidence>
<dbReference type="EMBL" id="MDET01000034">
    <property type="protein sequence ID" value="OQM74245.1"/>
    <property type="molecule type" value="Genomic_DNA"/>
</dbReference>